<dbReference type="GO" id="GO:0016491">
    <property type="term" value="F:oxidoreductase activity"/>
    <property type="evidence" value="ECO:0007669"/>
    <property type="project" value="InterPro"/>
</dbReference>
<reference evidence="3 4" key="1">
    <citation type="submission" date="2017-11" db="EMBL/GenBank/DDBJ databases">
        <title>Genomic Encyclopedia of Type Strains, Phase III (KMG-III): the genomes of soil and plant-associated and newly described type strains.</title>
        <authorList>
            <person name="Whitman W."/>
        </authorList>
    </citation>
    <scope>NUCLEOTIDE SEQUENCE [LARGE SCALE GENOMIC DNA]</scope>
    <source>
        <strain evidence="3 4">CGMCC 1.12274</strain>
    </source>
</reference>
<dbReference type="Pfam" id="PF13450">
    <property type="entry name" value="NAD_binding_8"/>
    <property type="match status" value="1"/>
</dbReference>
<evidence type="ECO:0000259" key="2">
    <source>
        <dbReference type="Pfam" id="PF01593"/>
    </source>
</evidence>
<dbReference type="PANTHER" id="PTHR43563">
    <property type="entry name" value="AMINE OXIDASE"/>
    <property type="match status" value="1"/>
</dbReference>
<feature type="domain" description="Amine oxidase" evidence="2">
    <location>
        <begin position="686"/>
        <end position="724"/>
    </location>
</feature>
<dbReference type="SUPFAM" id="SSF51905">
    <property type="entry name" value="FAD/NAD(P)-binding domain"/>
    <property type="match status" value="1"/>
</dbReference>
<evidence type="ECO:0000313" key="3">
    <source>
        <dbReference type="EMBL" id="PKB25273.1"/>
    </source>
</evidence>
<dbReference type="PANTHER" id="PTHR43563:SF1">
    <property type="entry name" value="AMINE OXIDASE [FLAVIN-CONTAINING] B"/>
    <property type="match status" value="1"/>
</dbReference>
<evidence type="ECO:0000313" key="4">
    <source>
        <dbReference type="Proteomes" id="UP000232587"/>
    </source>
</evidence>
<name>A0A2N0I253_9SPHN</name>
<dbReference type="InterPro" id="IPR050703">
    <property type="entry name" value="Flavin_MAO"/>
</dbReference>
<accession>A0A2N0I253</accession>
<dbReference type="EMBL" id="PHUF01000002">
    <property type="protein sequence ID" value="PKB25273.1"/>
    <property type="molecule type" value="Genomic_DNA"/>
</dbReference>
<proteinExistence type="inferred from homology"/>
<comment type="similarity">
    <text evidence="1">Belongs to the flavin monoamine oxidase family.</text>
</comment>
<keyword evidence="4" id="KW-1185">Reference proteome</keyword>
<organism evidence="3 4">
    <name type="scientific">Novosphingobium kunmingense</name>
    <dbReference type="NCBI Taxonomy" id="1211806"/>
    <lineage>
        <taxon>Bacteria</taxon>
        <taxon>Pseudomonadati</taxon>
        <taxon>Pseudomonadota</taxon>
        <taxon>Alphaproteobacteria</taxon>
        <taxon>Sphingomonadales</taxon>
        <taxon>Sphingomonadaceae</taxon>
        <taxon>Novosphingobium</taxon>
    </lineage>
</organism>
<sequence length="739" mass="82306">MDSGAVTEASPQRRKKIAVIGGGVGAMTAVFELTEQPGWQQRYEITVYQLGWRLGGKGASGRNQARNDRIEEHGLHFWFGYYENAFNLIQRVYAALDRHAGAPLATWRDAFKPHSLFILMQFYEAKWSEWHLSPPQMPGVPGDGEVPPFWHAVDRLLELLHIHVQTTMPGDMHDALHEHHGLKAWAIWALEKLGVELVRGVEAIDFRAAREAVQRVAANPQDDGAHALLHDAVAALEHFVARIAETVHARFAAMIERDVEAIPILRRALSLLELGFYMFKGIVVDDVARKGFDQLDGMDLREWLSSHGAGSAALDSDALRVAYESIFAFSRGSYQLPDLAAGTGLRGLLRLSGTYKEAFAYKMQAGMGDTIFGPFYDVLAARGVDFQFFSALREIVPSADGTRIEQLVIGRQALVKKGEAYDPLYEVKGLRCWPSAPFFDKLEQGDEIAKLKPGLESHWCQWPDRRTDRLLCGEHFDTVILGTSIGPIPTFGKALMDQKPPIRAMVDQVEAIGTQAFQMWTRPDDAALRRAHNGEEVEKTGVQPIYGGFAQPHNTVADMSHLLERENWPSDDPPGAIYYFCGPLALKPELPPRSDTSYPQDQGSAAGVRAAEWMRSNLQFLLPGSMFPGYPASFPVTLDFSMLYSRNWQQIPASGNFDDQFWRANVDPSELYVLSCRKTTQYRLHSGDTGYINLVFAGDWTRTGLNYGCVEAAVMSGMEASRAICGAPKIIFGENYPLP</sequence>
<dbReference type="Pfam" id="PF01593">
    <property type="entry name" value="Amino_oxidase"/>
    <property type="match status" value="1"/>
</dbReference>
<dbReference type="InterPro" id="IPR002937">
    <property type="entry name" value="Amino_oxidase"/>
</dbReference>
<evidence type="ECO:0000256" key="1">
    <source>
        <dbReference type="ARBA" id="ARBA00005995"/>
    </source>
</evidence>
<dbReference type="Proteomes" id="UP000232587">
    <property type="component" value="Unassembled WGS sequence"/>
</dbReference>
<comment type="caution">
    <text evidence="3">The sequence shown here is derived from an EMBL/GenBank/DDBJ whole genome shotgun (WGS) entry which is preliminary data.</text>
</comment>
<dbReference type="AlphaFoldDB" id="A0A2N0I253"/>
<dbReference type="InterPro" id="IPR036188">
    <property type="entry name" value="FAD/NAD-bd_sf"/>
</dbReference>
<gene>
    <name evidence="3" type="ORF">B0I00_0466</name>
</gene>
<protein>
    <submittedName>
        <fullName evidence="3">Putative NAD(P)-binding protein</fullName>
    </submittedName>
</protein>
<dbReference type="Gene3D" id="3.50.50.60">
    <property type="entry name" value="FAD/NAD(P)-binding domain"/>
    <property type="match status" value="1"/>
</dbReference>